<dbReference type="EMBL" id="JBHSKI010000003">
    <property type="protein sequence ID" value="MFC5170791.1"/>
    <property type="molecule type" value="Genomic_DNA"/>
</dbReference>
<comment type="caution">
    <text evidence="1">The sequence shown here is derived from an EMBL/GenBank/DDBJ whole genome shotgun (WGS) entry which is preliminary data.</text>
</comment>
<dbReference type="Proteomes" id="UP001596208">
    <property type="component" value="Unassembled WGS sequence"/>
</dbReference>
<proteinExistence type="predicted"/>
<gene>
    <name evidence="1" type="ORF">ACFPRK_09330</name>
</gene>
<organism evidence="1 2">
    <name type="scientific">Streptomyces mutomycini</name>
    <dbReference type="NCBI Taxonomy" id="284036"/>
    <lineage>
        <taxon>Bacteria</taxon>
        <taxon>Bacillati</taxon>
        <taxon>Actinomycetota</taxon>
        <taxon>Actinomycetes</taxon>
        <taxon>Kitasatosporales</taxon>
        <taxon>Streptomycetaceae</taxon>
        <taxon>Streptomyces</taxon>
    </lineage>
</organism>
<protein>
    <submittedName>
        <fullName evidence="1">Uncharacterized protein</fullName>
    </submittedName>
</protein>
<evidence type="ECO:0000313" key="1">
    <source>
        <dbReference type="EMBL" id="MFC5170791.1"/>
    </source>
</evidence>
<dbReference type="RefSeq" id="WP_079122461.1">
    <property type="nucleotide sequence ID" value="NZ_JBHSKI010000003.1"/>
</dbReference>
<evidence type="ECO:0000313" key="2">
    <source>
        <dbReference type="Proteomes" id="UP001596208"/>
    </source>
</evidence>
<reference evidence="2" key="1">
    <citation type="journal article" date="2019" name="Int. J. Syst. Evol. Microbiol.">
        <title>The Global Catalogue of Microorganisms (GCM) 10K type strain sequencing project: providing services to taxonomists for standard genome sequencing and annotation.</title>
        <authorList>
            <consortium name="The Broad Institute Genomics Platform"/>
            <consortium name="The Broad Institute Genome Sequencing Center for Infectious Disease"/>
            <person name="Wu L."/>
            <person name="Ma J."/>
        </authorList>
    </citation>
    <scope>NUCLEOTIDE SEQUENCE [LARGE SCALE GENOMIC DNA]</scope>
    <source>
        <strain evidence="2">CGMCC 4.1721</strain>
    </source>
</reference>
<sequence length="71" mass="8140">MKIDLLLHELHRDENDLGHELLRISERHKVDHEIYHLGRDVARWSQNHVREVAILSEGVKSVSGSGPVRVG</sequence>
<name>A0ABW0B0N1_9ACTN</name>
<accession>A0ABW0B0N1</accession>
<keyword evidence="2" id="KW-1185">Reference proteome</keyword>